<dbReference type="SUPFAM" id="SSF46894">
    <property type="entry name" value="C-terminal effector domain of the bipartite response regulators"/>
    <property type="match status" value="1"/>
</dbReference>
<feature type="domain" description="HTH luxR-type" evidence="4">
    <location>
        <begin position="205"/>
        <end position="270"/>
    </location>
</feature>
<dbReference type="PANTHER" id="PTHR44688:SF16">
    <property type="entry name" value="DNA-BINDING TRANSCRIPTIONAL ACTIVATOR DEVR_DOSR"/>
    <property type="match status" value="1"/>
</dbReference>
<evidence type="ECO:0000313" key="6">
    <source>
        <dbReference type="Proteomes" id="UP000322699"/>
    </source>
</evidence>
<evidence type="ECO:0000256" key="3">
    <source>
        <dbReference type="ARBA" id="ARBA00023163"/>
    </source>
</evidence>
<dbReference type="GO" id="GO:0006355">
    <property type="term" value="P:regulation of DNA-templated transcription"/>
    <property type="evidence" value="ECO:0007669"/>
    <property type="project" value="InterPro"/>
</dbReference>
<dbReference type="PANTHER" id="PTHR44688">
    <property type="entry name" value="DNA-BINDING TRANSCRIPTIONAL ACTIVATOR DEVR_DOSR"/>
    <property type="match status" value="1"/>
</dbReference>
<sequence length="270" mass="30199">MIEDISQRNTSEIESEMDSDLALDKVGRLIAGVARIGEMRLDVGECRSKTLTLLVELIDATSAAWAWGVANDSAESIAAIATVEVGVTASQSAAIINMGLDPKMFEEFRRPITEKWKVAARGTDLRTDLYDDQQWKTTRMYANLIEGGYDEWLHSFQYESSETWSGVFFLRQAGLAPFQPADRQLIDLAMRSIPWFGTTLEVVCPAQSSVALTTRQRMVLIMQFNGLSRKQIASRLEISVDTVGDHMKQIYEHFHVNSAGELAAIFLRGR</sequence>
<dbReference type="RefSeq" id="WP_068258040.1">
    <property type="nucleotide sequence ID" value="NZ_LWSK01000002.1"/>
</dbReference>
<dbReference type="Proteomes" id="UP000322699">
    <property type="component" value="Unassembled WGS sequence"/>
</dbReference>
<keyword evidence="6" id="KW-1185">Reference proteome</keyword>
<evidence type="ECO:0000256" key="2">
    <source>
        <dbReference type="ARBA" id="ARBA00023125"/>
    </source>
</evidence>
<keyword evidence="1" id="KW-0805">Transcription regulation</keyword>
<dbReference type="AlphaFoldDB" id="A0A5B1CM90"/>
<keyword evidence="3" id="KW-0804">Transcription</keyword>
<dbReference type="Pfam" id="PF00196">
    <property type="entry name" value="GerE"/>
    <property type="match status" value="1"/>
</dbReference>
<comment type="caution">
    <text evidence="5">The sequence shown here is derived from an EMBL/GenBank/DDBJ whole genome shotgun (WGS) entry which is preliminary data.</text>
</comment>
<evidence type="ECO:0000256" key="1">
    <source>
        <dbReference type="ARBA" id="ARBA00023015"/>
    </source>
</evidence>
<dbReference type="GO" id="GO:0003677">
    <property type="term" value="F:DNA binding"/>
    <property type="evidence" value="ECO:0007669"/>
    <property type="project" value="UniProtKB-KW"/>
</dbReference>
<proteinExistence type="predicted"/>
<name>A0A5B1CM90_9BACT</name>
<dbReference type="PROSITE" id="PS50043">
    <property type="entry name" value="HTH_LUXR_2"/>
    <property type="match status" value="1"/>
</dbReference>
<dbReference type="OrthoDB" id="280199at2"/>
<dbReference type="SMART" id="SM00421">
    <property type="entry name" value="HTH_LUXR"/>
    <property type="match status" value="1"/>
</dbReference>
<accession>A0A5B1CM90</accession>
<dbReference type="EMBL" id="VRLW01000001">
    <property type="protein sequence ID" value="KAA1260454.1"/>
    <property type="molecule type" value="Genomic_DNA"/>
</dbReference>
<reference evidence="5 6" key="1">
    <citation type="submission" date="2019-08" db="EMBL/GenBank/DDBJ databases">
        <title>Deep-cultivation of Planctomycetes and their phenomic and genomic characterization uncovers novel biology.</title>
        <authorList>
            <person name="Wiegand S."/>
            <person name="Jogler M."/>
            <person name="Boedeker C."/>
            <person name="Pinto D."/>
            <person name="Vollmers J."/>
            <person name="Rivas-Marin E."/>
            <person name="Kohn T."/>
            <person name="Peeters S.H."/>
            <person name="Heuer A."/>
            <person name="Rast P."/>
            <person name="Oberbeckmann S."/>
            <person name="Bunk B."/>
            <person name="Jeske O."/>
            <person name="Meyerdierks A."/>
            <person name="Storesund J.E."/>
            <person name="Kallscheuer N."/>
            <person name="Luecker S."/>
            <person name="Lage O.M."/>
            <person name="Pohl T."/>
            <person name="Merkel B.J."/>
            <person name="Hornburger P."/>
            <person name="Mueller R.-W."/>
            <person name="Bruemmer F."/>
            <person name="Labrenz M."/>
            <person name="Spormann A.M."/>
            <person name="Op Den Camp H."/>
            <person name="Overmann J."/>
            <person name="Amann R."/>
            <person name="Jetten M.S.M."/>
            <person name="Mascher T."/>
            <person name="Medema M.H."/>
            <person name="Devos D.P."/>
            <person name="Kaster A.-K."/>
            <person name="Ovreas L."/>
            <person name="Rohde M."/>
            <person name="Galperin M.Y."/>
            <person name="Jogler C."/>
        </authorList>
    </citation>
    <scope>NUCLEOTIDE SEQUENCE [LARGE SCALE GENOMIC DNA]</scope>
    <source>
        <strain evidence="5 6">LF1</strain>
    </source>
</reference>
<protein>
    <submittedName>
        <fullName evidence="5">Bacterial regulatory protein, luxR family</fullName>
    </submittedName>
</protein>
<keyword evidence="2" id="KW-0238">DNA-binding</keyword>
<evidence type="ECO:0000313" key="5">
    <source>
        <dbReference type="EMBL" id="KAA1260454.1"/>
    </source>
</evidence>
<organism evidence="5 6">
    <name type="scientific">Rubripirellula obstinata</name>
    <dbReference type="NCBI Taxonomy" id="406547"/>
    <lineage>
        <taxon>Bacteria</taxon>
        <taxon>Pseudomonadati</taxon>
        <taxon>Planctomycetota</taxon>
        <taxon>Planctomycetia</taxon>
        <taxon>Pirellulales</taxon>
        <taxon>Pirellulaceae</taxon>
        <taxon>Rubripirellula</taxon>
    </lineage>
</organism>
<gene>
    <name evidence="5" type="ORF">LF1_29940</name>
</gene>
<dbReference type="InterPro" id="IPR016032">
    <property type="entry name" value="Sig_transdc_resp-reg_C-effctor"/>
</dbReference>
<dbReference type="PRINTS" id="PR00038">
    <property type="entry name" value="HTHLUXR"/>
</dbReference>
<dbReference type="InterPro" id="IPR036388">
    <property type="entry name" value="WH-like_DNA-bd_sf"/>
</dbReference>
<evidence type="ECO:0000259" key="4">
    <source>
        <dbReference type="PROSITE" id="PS50043"/>
    </source>
</evidence>
<dbReference type="Gene3D" id="1.10.10.10">
    <property type="entry name" value="Winged helix-like DNA-binding domain superfamily/Winged helix DNA-binding domain"/>
    <property type="match status" value="1"/>
</dbReference>
<dbReference type="InterPro" id="IPR000792">
    <property type="entry name" value="Tscrpt_reg_LuxR_C"/>
</dbReference>